<evidence type="ECO:0000256" key="3">
    <source>
        <dbReference type="SAM" id="Coils"/>
    </source>
</evidence>
<comment type="caution">
    <text evidence="5">The sequence shown here is derived from an EMBL/GenBank/DDBJ whole genome shotgun (WGS) entry which is preliminary data.</text>
</comment>
<dbReference type="Pfam" id="PF04203">
    <property type="entry name" value="Sortase"/>
    <property type="match status" value="1"/>
</dbReference>
<sequence length="365" mass="42040">MKKWKRKLLLDLIMLLILLFGVGALSYPFVGNAWMQYMDQRIIEQAQEKANHQDRKKISALQEKMNQENKRLALEGMNAGADPFSDAAEKNGAEKSPDYLAKHTIATISIPKINVSLPIFDRTSDYFLERGASLLEGTSYPIGGESSHAVISAHRGLSNAKFFTDLPELKKNDEFYIEIGGNTFAYKVIKRRVVEPEETEQLKIKKGKDLVTLLTCTPYMVNSHRLIVTGERTAFSEDKRQQLTALKQRQKRLIWIAALCGVGLLFGIVYVFWKRIKKHIIFNRYYRIFIPEIGDGPYILYTKKKKAVLADQKNAIEIHADKEGNLVYQPLRGGRYYLKNQAGKQYYLWVKKIYNDCFSYKTVNY</sequence>
<evidence type="ECO:0000313" key="5">
    <source>
        <dbReference type="EMBL" id="GCF95351.1"/>
    </source>
</evidence>
<dbReference type="InterPro" id="IPR023365">
    <property type="entry name" value="Sortase_dom-sf"/>
</dbReference>
<accession>A0A4P5PG02</accession>
<dbReference type="InterPro" id="IPR005754">
    <property type="entry name" value="Sortase"/>
</dbReference>
<keyword evidence="4" id="KW-0812">Transmembrane</keyword>
<evidence type="ECO:0000256" key="2">
    <source>
        <dbReference type="PIRSR" id="PIRSR605754-1"/>
    </source>
</evidence>
<keyword evidence="4" id="KW-1133">Transmembrane helix</keyword>
<keyword evidence="6" id="KW-1185">Reference proteome</keyword>
<feature type="active site" description="Acyl-thioester intermediate" evidence="2">
    <location>
        <position position="216"/>
    </location>
</feature>
<dbReference type="SUPFAM" id="SSF63817">
    <property type="entry name" value="Sortase"/>
    <property type="match status" value="1"/>
</dbReference>
<dbReference type="NCBIfam" id="TIGR01076">
    <property type="entry name" value="sortase_fam"/>
    <property type="match status" value="1"/>
</dbReference>
<keyword evidence="3" id="KW-0175">Coiled coil</keyword>
<dbReference type="NCBIfam" id="NF033745">
    <property type="entry name" value="class_C_sortase"/>
    <property type="match status" value="1"/>
</dbReference>
<dbReference type="RefSeq" id="WP_146623747.1">
    <property type="nucleotide sequence ID" value="NZ_BJCC01000031.1"/>
</dbReference>
<name>A0A4P5PG02_9ENTE</name>
<feature type="coiled-coil region" evidence="3">
    <location>
        <begin position="43"/>
        <end position="71"/>
    </location>
</feature>
<keyword evidence="1" id="KW-0378">Hydrolase</keyword>
<protein>
    <submittedName>
        <fullName evidence="5">Class C sortase</fullName>
    </submittedName>
</protein>
<evidence type="ECO:0000313" key="6">
    <source>
        <dbReference type="Proteomes" id="UP000290567"/>
    </source>
</evidence>
<proteinExistence type="predicted"/>
<organism evidence="5 6">
    <name type="scientific">Enterococcus florum</name>
    <dbReference type="NCBI Taxonomy" id="2480627"/>
    <lineage>
        <taxon>Bacteria</taxon>
        <taxon>Bacillati</taxon>
        <taxon>Bacillota</taxon>
        <taxon>Bacilli</taxon>
        <taxon>Lactobacillales</taxon>
        <taxon>Enterococcaceae</taxon>
        <taxon>Enterococcus</taxon>
    </lineage>
</organism>
<feature type="transmembrane region" description="Helical" evidence="4">
    <location>
        <begin position="253"/>
        <end position="273"/>
    </location>
</feature>
<dbReference type="Gene3D" id="2.40.260.10">
    <property type="entry name" value="Sortase"/>
    <property type="match status" value="1"/>
</dbReference>
<dbReference type="OrthoDB" id="1648028at2"/>
<evidence type="ECO:0000256" key="1">
    <source>
        <dbReference type="ARBA" id="ARBA00022801"/>
    </source>
</evidence>
<evidence type="ECO:0000256" key="4">
    <source>
        <dbReference type="SAM" id="Phobius"/>
    </source>
</evidence>
<gene>
    <name evidence="5" type="ORF">NRIC_32420</name>
</gene>
<dbReference type="InterPro" id="IPR042002">
    <property type="entry name" value="Sortase_C"/>
</dbReference>
<dbReference type="AlphaFoldDB" id="A0A4P5PG02"/>
<dbReference type="GO" id="GO:0016787">
    <property type="term" value="F:hydrolase activity"/>
    <property type="evidence" value="ECO:0007669"/>
    <property type="project" value="UniProtKB-KW"/>
</dbReference>
<feature type="active site" description="Proton donor/acceptor" evidence="2">
    <location>
        <position position="154"/>
    </location>
</feature>
<dbReference type="Proteomes" id="UP000290567">
    <property type="component" value="Unassembled WGS sequence"/>
</dbReference>
<dbReference type="EMBL" id="BJCC01000031">
    <property type="protein sequence ID" value="GCF95351.1"/>
    <property type="molecule type" value="Genomic_DNA"/>
</dbReference>
<keyword evidence="4" id="KW-0472">Membrane</keyword>
<reference evidence="6" key="1">
    <citation type="submission" date="2019-02" db="EMBL/GenBank/DDBJ databases">
        <title>Draft genome sequence of Enterococcus sp. Gos25-1.</title>
        <authorList>
            <person name="Tanaka N."/>
            <person name="Shiwa Y."/>
            <person name="Fujita N."/>
        </authorList>
    </citation>
    <scope>NUCLEOTIDE SEQUENCE [LARGE SCALE GENOMIC DNA]</scope>
    <source>
        <strain evidence="6">Gos25-1</strain>
    </source>
</reference>
<dbReference type="CDD" id="cd05827">
    <property type="entry name" value="Sortase_C"/>
    <property type="match status" value="1"/>
</dbReference>